<dbReference type="Pfam" id="PF13799">
    <property type="entry name" value="DUF4183"/>
    <property type="match status" value="1"/>
</dbReference>
<dbReference type="RefSeq" id="WP_016838892.1">
    <property type="nucleotide sequence ID" value="NZ_JAAXPW010000018.1"/>
</dbReference>
<sequence length="114" mass="13161">MENKKCANNLPKPFLKIPHLPPTEFSFHLPKKVEVFEYYTNSNGKSRIYRDQDGITKGKNQKIIDPSTVSYMNLFINGVLQPKENYEVQCGMIKLKTKDLPPKGAPIILQMFKF</sequence>
<name>A0A840PUJ6_URETH</name>
<gene>
    <name evidence="2" type="ORF">HNR36_001979</name>
</gene>
<accession>A0A840PUJ6</accession>
<dbReference type="AlphaFoldDB" id="A0A840PUJ6"/>
<organism evidence="2 3">
    <name type="scientific">Ureibacillus thermosphaericus</name>
    <dbReference type="NCBI Taxonomy" id="51173"/>
    <lineage>
        <taxon>Bacteria</taxon>
        <taxon>Bacillati</taxon>
        <taxon>Bacillota</taxon>
        <taxon>Bacilli</taxon>
        <taxon>Bacillales</taxon>
        <taxon>Caryophanaceae</taxon>
        <taxon>Ureibacillus</taxon>
    </lineage>
</organism>
<evidence type="ECO:0000313" key="2">
    <source>
        <dbReference type="EMBL" id="MBB5149587.1"/>
    </source>
</evidence>
<reference evidence="2 3" key="1">
    <citation type="submission" date="2020-08" db="EMBL/GenBank/DDBJ databases">
        <title>Genomic Encyclopedia of Type Strains, Phase IV (KMG-IV): sequencing the most valuable type-strain genomes for metagenomic binning, comparative biology and taxonomic classification.</title>
        <authorList>
            <person name="Goeker M."/>
        </authorList>
    </citation>
    <scope>NUCLEOTIDE SEQUENCE [LARGE SCALE GENOMIC DNA]</scope>
    <source>
        <strain evidence="2 3">DSM 10633</strain>
    </source>
</reference>
<feature type="domain" description="DUF4183" evidence="1">
    <location>
        <begin position="40"/>
        <end position="111"/>
    </location>
</feature>
<proteinExistence type="predicted"/>
<keyword evidence="3" id="KW-1185">Reference proteome</keyword>
<evidence type="ECO:0000313" key="3">
    <source>
        <dbReference type="Proteomes" id="UP000557217"/>
    </source>
</evidence>
<dbReference type="Proteomes" id="UP000557217">
    <property type="component" value="Unassembled WGS sequence"/>
</dbReference>
<comment type="caution">
    <text evidence="2">The sequence shown here is derived from an EMBL/GenBank/DDBJ whole genome shotgun (WGS) entry which is preliminary data.</text>
</comment>
<dbReference type="EMBL" id="JACHGZ010000024">
    <property type="protein sequence ID" value="MBB5149587.1"/>
    <property type="molecule type" value="Genomic_DNA"/>
</dbReference>
<protein>
    <recommendedName>
        <fullName evidence="1">DUF4183 domain-containing protein</fullName>
    </recommendedName>
</protein>
<evidence type="ECO:0000259" key="1">
    <source>
        <dbReference type="Pfam" id="PF13799"/>
    </source>
</evidence>
<dbReference type="InterPro" id="IPR025237">
    <property type="entry name" value="DUF4183"/>
</dbReference>